<proteinExistence type="predicted"/>
<evidence type="ECO:0000313" key="1">
    <source>
        <dbReference type="EMBL" id="KAF2489605.1"/>
    </source>
</evidence>
<evidence type="ECO:0008006" key="3">
    <source>
        <dbReference type="Google" id="ProtNLM"/>
    </source>
</evidence>
<dbReference type="Pfam" id="PF26639">
    <property type="entry name" value="Het-6_barrel"/>
    <property type="match status" value="1"/>
</dbReference>
<name>A0A6A6QB22_9PEZI</name>
<organism evidence="1 2">
    <name type="scientific">Lophium mytilinum</name>
    <dbReference type="NCBI Taxonomy" id="390894"/>
    <lineage>
        <taxon>Eukaryota</taxon>
        <taxon>Fungi</taxon>
        <taxon>Dikarya</taxon>
        <taxon>Ascomycota</taxon>
        <taxon>Pezizomycotina</taxon>
        <taxon>Dothideomycetes</taxon>
        <taxon>Pleosporomycetidae</taxon>
        <taxon>Mytilinidiales</taxon>
        <taxon>Mytilinidiaceae</taxon>
        <taxon>Lophium</taxon>
    </lineage>
</organism>
<dbReference type="EMBL" id="MU004198">
    <property type="protein sequence ID" value="KAF2489605.1"/>
    <property type="molecule type" value="Genomic_DNA"/>
</dbReference>
<sequence>MKWRDSIYADFATNQAMMLWFRYGQILNPNPPPVPETCQRHRLALAETAALVHEDLLEGDATYDEQLYADGARKWRDNWVASLDGKMAEQYEQLKMMIRGDAAIWHDDEGIANQAADVLAPFLGISKFEKQFKSQYVDAGYARRFFVMDDGLMGVGPTAIEEGDLIAVLFGGKVPYIIRPAEKGYRFLGECYVHGLMKGEGAKRRDSGDAGEVFSIY</sequence>
<protein>
    <recommendedName>
        <fullName evidence="3">Heterokaryon incompatibility domain-containing protein</fullName>
    </recommendedName>
</protein>
<dbReference type="Proteomes" id="UP000799750">
    <property type="component" value="Unassembled WGS sequence"/>
</dbReference>
<dbReference type="PANTHER" id="PTHR24148">
    <property type="entry name" value="ANKYRIN REPEAT DOMAIN-CONTAINING PROTEIN 39 HOMOLOG-RELATED"/>
    <property type="match status" value="1"/>
</dbReference>
<reference evidence="1" key="1">
    <citation type="journal article" date="2020" name="Stud. Mycol.">
        <title>101 Dothideomycetes genomes: a test case for predicting lifestyles and emergence of pathogens.</title>
        <authorList>
            <person name="Haridas S."/>
            <person name="Albert R."/>
            <person name="Binder M."/>
            <person name="Bloem J."/>
            <person name="Labutti K."/>
            <person name="Salamov A."/>
            <person name="Andreopoulos B."/>
            <person name="Baker S."/>
            <person name="Barry K."/>
            <person name="Bills G."/>
            <person name="Bluhm B."/>
            <person name="Cannon C."/>
            <person name="Castanera R."/>
            <person name="Culley D."/>
            <person name="Daum C."/>
            <person name="Ezra D."/>
            <person name="Gonzalez J."/>
            <person name="Henrissat B."/>
            <person name="Kuo A."/>
            <person name="Liang C."/>
            <person name="Lipzen A."/>
            <person name="Lutzoni F."/>
            <person name="Magnuson J."/>
            <person name="Mondo S."/>
            <person name="Nolan M."/>
            <person name="Ohm R."/>
            <person name="Pangilinan J."/>
            <person name="Park H.-J."/>
            <person name="Ramirez L."/>
            <person name="Alfaro M."/>
            <person name="Sun H."/>
            <person name="Tritt A."/>
            <person name="Yoshinaga Y."/>
            <person name="Zwiers L.-H."/>
            <person name="Turgeon B."/>
            <person name="Goodwin S."/>
            <person name="Spatafora J."/>
            <person name="Crous P."/>
            <person name="Grigoriev I."/>
        </authorList>
    </citation>
    <scope>NUCLEOTIDE SEQUENCE</scope>
    <source>
        <strain evidence="1">CBS 269.34</strain>
    </source>
</reference>
<dbReference type="OrthoDB" id="2157530at2759"/>
<accession>A0A6A6QB22</accession>
<gene>
    <name evidence="1" type="ORF">BU16DRAFT_531133</name>
</gene>
<keyword evidence="2" id="KW-1185">Reference proteome</keyword>
<dbReference type="AlphaFoldDB" id="A0A6A6QB22"/>
<evidence type="ECO:0000313" key="2">
    <source>
        <dbReference type="Proteomes" id="UP000799750"/>
    </source>
</evidence>
<dbReference type="InterPro" id="IPR052895">
    <property type="entry name" value="HetReg/Transcr_Mod"/>
</dbReference>
<dbReference type="PANTHER" id="PTHR24148:SF80">
    <property type="entry name" value="HETEROKARYON INCOMPATIBILITY DOMAIN-CONTAINING PROTEIN"/>
    <property type="match status" value="1"/>
</dbReference>